<dbReference type="InterPro" id="IPR017500">
    <property type="entry name" value="Phage_infect_YhgE_N"/>
</dbReference>
<dbReference type="PANTHER" id="PTHR43077">
    <property type="entry name" value="TRANSPORT PERMEASE YVFS-RELATED"/>
    <property type="match status" value="1"/>
</dbReference>
<feature type="domain" description="ABC-2 type transporter transmembrane" evidence="6">
    <location>
        <begin position="24"/>
        <end position="254"/>
    </location>
</feature>
<dbReference type="NCBIfam" id="TIGR03062">
    <property type="entry name" value="pip_yhgE_Cterm"/>
    <property type="match status" value="1"/>
</dbReference>
<dbReference type="PANTHER" id="PTHR43077:SF10">
    <property type="entry name" value="TRANSPORT PERMEASE PROTEIN"/>
    <property type="match status" value="1"/>
</dbReference>
<keyword evidence="3 5" id="KW-1133">Transmembrane helix</keyword>
<proteinExistence type="predicted"/>
<dbReference type="NCBIfam" id="TIGR03061">
    <property type="entry name" value="pip_yhgE_Nterm"/>
    <property type="match status" value="1"/>
</dbReference>
<sequence length="717" mass="78861">MIKNIWTIYKEDLKRIFTNYAALIVILALCILPSLYAWFNIKASWDPYGQQATSQIKIGVINNDKGTEFNGKLINIGDQVVDQLKENDLMGWQFVDEAEGEKALEEGTFYATITIPDNFSQDITSLVTSDVKKGQMIYRVNEKINAIAPKLTSKGATGVQENINQTIVETVSGILFEAGKGLGLEIQETVLPQLSHVYDQLEELISKFGDMNSLVQTAHNGGIQLKDLIASIQTDLPLIETTITSAKTTITSLESFMDTSKSALSDFMPTLKNDLLLIQTIADELNTYVSQIEEAILSGSDKAPELIENLITKVESTQSLVRSFVKVLESFNKFPAGRFDDLISQLQGVNGELDKAKDFLQQLHDTTVNGGEPNLTVLNNIKTLLSSVSSTASSIYNRFDSAIVPSLNNVIDQAYSTATNVLQVLKEAETKLPDVASLLNTAYEGADKGIDAIEYINSKLPEAENKVREVTAKLGDINESQSLQEVLTLLQEAVTERQNFMSSPVDLVEETIFPMHNYGTAMTPFYSVLAQWVGMTLLISMLSVHAKGEYRPSEEYFGKFLLFATIALVQGLIIALGDLYLLNIYCVNPGLFIVGILFTSITFTFIVYSLVSVFGNVGKVVSIILLVLQVAGSGGTFPIQLTPKFFQIINPFLPFTYAISFARESIGGIVENVLAKDIIIMCIYSVGAVLISLFLKKPINKLLQGFAEKFEESGLGE</sequence>
<dbReference type="Proteomes" id="UP001058016">
    <property type="component" value="Chromosome"/>
</dbReference>
<gene>
    <name evidence="7" type="ORF">J0J69_01010</name>
</gene>
<evidence type="ECO:0000256" key="2">
    <source>
        <dbReference type="ARBA" id="ARBA00022692"/>
    </source>
</evidence>
<protein>
    <submittedName>
        <fullName evidence="7">YhgE/Pip domain-containing protein</fullName>
    </submittedName>
</protein>
<dbReference type="InterPro" id="IPR017501">
    <property type="entry name" value="Phage_infect_YhgE_C"/>
</dbReference>
<feature type="transmembrane region" description="Helical" evidence="5">
    <location>
        <begin position="20"/>
        <end position="39"/>
    </location>
</feature>
<feature type="transmembrane region" description="Helical" evidence="5">
    <location>
        <begin position="674"/>
        <end position="695"/>
    </location>
</feature>
<feature type="transmembrane region" description="Helical" evidence="5">
    <location>
        <begin position="556"/>
        <end position="576"/>
    </location>
</feature>
<feature type="domain" description="ABC-2 type transporter transmembrane" evidence="6">
    <location>
        <begin position="386"/>
        <end position="694"/>
    </location>
</feature>
<dbReference type="Pfam" id="PF12698">
    <property type="entry name" value="ABC2_membrane_3"/>
    <property type="match status" value="2"/>
</dbReference>
<reference evidence="7 8" key="1">
    <citation type="submission" date="2021-03" db="EMBL/GenBank/DDBJ databases">
        <title>Comparative Genomics and Metabolomics in the genus Turicibacter.</title>
        <authorList>
            <person name="Maki J."/>
            <person name="Looft T."/>
        </authorList>
    </citation>
    <scope>NUCLEOTIDE SEQUENCE [LARGE SCALE GENOMIC DNA]</scope>
    <source>
        <strain evidence="7 8">MMM721</strain>
    </source>
</reference>
<feature type="transmembrane region" description="Helical" evidence="5">
    <location>
        <begin position="525"/>
        <end position="544"/>
    </location>
</feature>
<feature type="transmembrane region" description="Helical" evidence="5">
    <location>
        <begin position="582"/>
        <end position="608"/>
    </location>
</feature>
<feature type="transmembrane region" description="Helical" evidence="5">
    <location>
        <begin position="620"/>
        <end position="639"/>
    </location>
</feature>
<dbReference type="InterPro" id="IPR013525">
    <property type="entry name" value="ABC2_TM"/>
</dbReference>
<evidence type="ECO:0000256" key="4">
    <source>
        <dbReference type="ARBA" id="ARBA00023136"/>
    </source>
</evidence>
<evidence type="ECO:0000256" key="5">
    <source>
        <dbReference type="SAM" id="Phobius"/>
    </source>
</evidence>
<dbReference type="EMBL" id="CP071249">
    <property type="protein sequence ID" value="UUF06201.1"/>
    <property type="molecule type" value="Genomic_DNA"/>
</dbReference>
<comment type="subcellular location">
    <subcellularLocation>
        <location evidence="1">Membrane</location>
        <topology evidence="1">Multi-pass membrane protein</topology>
    </subcellularLocation>
</comment>
<name>A0ABY5JLS8_9FIRM</name>
<evidence type="ECO:0000313" key="8">
    <source>
        <dbReference type="Proteomes" id="UP001058016"/>
    </source>
</evidence>
<accession>A0ABY5JLS8</accession>
<keyword evidence="2 5" id="KW-0812">Transmembrane</keyword>
<dbReference type="InterPro" id="IPR051328">
    <property type="entry name" value="T7SS_ABC-Transporter"/>
</dbReference>
<evidence type="ECO:0000259" key="6">
    <source>
        <dbReference type="Pfam" id="PF12698"/>
    </source>
</evidence>
<keyword evidence="8" id="KW-1185">Reference proteome</keyword>
<evidence type="ECO:0000313" key="7">
    <source>
        <dbReference type="EMBL" id="UUF06201.1"/>
    </source>
</evidence>
<dbReference type="Gene3D" id="3.40.1710.10">
    <property type="entry name" value="abc type-2 transporter like domain"/>
    <property type="match status" value="1"/>
</dbReference>
<dbReference type="RefSeq" id="WP_212725494.1">
    <property type="nucleotide sequence ID" value="NZ_CP071249.1"/>
</dbReference>
<keyword evidence="4 5" id="KW-0472">Membrane</keyword>
<evidence type="ECO:0000256" key="1">
    <source>
        <dbReference type="ARBA" id="ARBA00004141"/>
    </source>
</evidence>
<evidence type="ECO:0000256" key="3">
    <source>
        <dbReference type="ARBA" id="ARBA00022989"/>
    </source>
</evidence>
<organism evidence="7 8">
    <name type="scientific">Turicibacter bilis</name>
    <dbReference type="NCBI Taxonomy" id="2735723"/>
    <lineage>
        <taxon>Bacteria</taxon>
        <taxon>Bacillati</taxon>
        <taxon>Bacillota</taxon>
        <taxon>Erysipelotrichia</taxon>
        <taxon>Erysipelotrichales</taxon>
        <taxon>Turicibacteraceae</taxon>
        <taxon>Turicibacter</taxon>
    </lineage>
</organism>